<dbReference type="RefSeq" id="WP_353929743.1">
    <property type="nucleotide sequence ID" value="NZ_CP150886.1"/>
</dbReference>
<keyword evidence="1" id="KW-0472">Membrane</keyword>
<gene>
    <name evidence="2" type="ORF">WJM97_15710</name>
</gene>
<accession>A0ABZ2UP91</accession>
<keyword evidence="1" id="KW-1133">Transmembrane helix</keyword>
<sequence length="82" mass="9438">MKITKYDYLLCKLILDIFQPVLSIILYLLLVSILPIIQNEYIAIQFPSAPNRGCPARTVAGGRRFTRKNMVEIENVSEFINH</sequence>
<proteinExistence type="predicted"/>
<keyword evidence="1" id="KW-0812">Transmembrane</keyword>
<protein>
    <submittedName>
        <fullName evidence="2">Uncharacterized protein</fullName>
    </submittedName>
</protein>
<evidence type="ECO:0000313" key="2">
    <source>
        <dbReference type="EMBL" id="WZB86829.1"/>
    </source>
</evidence>
<keyword evidence="3" id="KW-1185">Reference proteome</keyword>
<evidence type="ECO:0000313" key="3">
    <source>
        <dbReference type="Proteomes" id="UP001483337"/>
    </source>
</evidence>
<organism evidence="2 3">
    <name type="scientific">Okeanomitos corallinicola TIOX110</name>
    <dbReference type="NCBI Taxonomy" id="3133117"/>
    <lineage>
        <taxon>Bacteria</taxon>
        <taxon>Bacillati</taxon>
        <taxon>Cyanobacteriota</taxon>
        <taxon>Cyanophyceae</taxon>
        <taxon>Nostocales</taxon>
        <taxon>Aphanizomenonaceae</taxon>
        <taxon>Okeanomitos</taxon>
    </lineage>
</organism>
<dbReference type="Proteomes" id="UP001483337">
    <property type="component" value="Chromosome"/>
</dbReference>
<feature type="transmembrane region" description="Helical" evidence="1">
    <location>
        <begin position="17"/>
        <end position="37"/>
    </location>
</feature>
<evidence type="ECO:0000256" key="1">
    <source>
        <dbReference type="SAM" id="Phobius"/>
    </source>
</evidence>
<name>A0ABZ2UP91_9CYAN</name>
<dbReference type="EMBL" id="CP150886">
    <property type="protein sequence ID" value="WZB86829.1"/>
    <property type="molecule type" value="Genomic_DNA"/>
</dbReference>
<reference evidence="2 3" key="1">
    <citation type="submission" date="2024-04" db="EMBL/GenBank/DDBJ databases">
        <title>Okeanomitos corallinicola gen. &amp; sp. nov. (Nostocales, Cyanobacteria), a new toxic marine heterocyst-forming cyanobacterium from a coral reef.</title>
        <authorList>
            <person name="Li H."/>
            <person name="Li R."/>
            <person name="Kang J."/>
            <person name="Hii K.S."/>
            <person name="Mohamed H.F."/>
            <person name="Xu X."/>
            <person name="Luo Z."/>
        </authorList>
    </citation>
    <scope>NUCLEOTIDE SEQUENCE [LARGE SCALE GENOMIC DNA]</scope>
    <source>
        <strain evidence="2 3">TIOX110</strain>
    </source>
</reference>